<accession>A0A101I297</accession>
<proteinExistence type="predicted"/>
<protein>
    <submittedName>
        <fullName evidence="1">Uncharacterized protein</fullName>
    </submittedName>
</protein>
<name>A0A101I297_UNCT6</name>
<dbReference type="Proteomes" id="UP000053467">
    <property type="component" value="Unassembled WGS sequence"/>
</dbReference>
<evidence type="ECO:0000313" key="2">
    <source>
        <dbReference type="Proteomes" id="UP000053467"/>
    </source>
</evidence>
<dbReference type="AlphaFoldDB" id="A0A101I297"/>
<gene>
    <name evidence="1" type="ORF">XE03_0821</name>
</gene>
<dbReference type="EMBL" id="LGGX01000005">
    <property type="protein sequence ID" value="KUK87423.1"/>
    <property type="molecule type" value="Genomic_DNA"/>
</dbReference>
<sequence>MEGRIENKLSINFYILFELVLKRFFAFSKIFFTFKNVTLSSTVPQKNIDLRENFGNIFFIRRRKCRNILL</sequence>
<organism evidence="1 2">
    <name type="scientific">candidate division TA06 bacterium 34_109</name>
    <dbReference type="NCBI Taxonomy" id="1635277"/>
    <lineage>
        <taxon>Bacteria</taxon>
        <taxon>Bacteria division TA06</taxon>
    </lineage>
</organism>
<reference evidence="2" key="1">
    <citation type="journal article" date="2015" name="MBio">
        <title>Genome-Resolved Metagenomic Analysis Reveals Roles for Candidate Phyla and Other Microbial Community Members in Biogeochemical Transformations in Oil Reservoirs.</title>
        <authorList>
            <person name="Hu P."/>
            <person name="Tom L."/>
            <person name="Singh A."/>
            <person name="Thomas B.C."/>
            <person name="Baker B.J."/>
            <person name="Piceno Y.M."/>
            <person name="Andersen G.L."/>
            <person name="Banfield J.F."/>
        </authorList>
    </citation>
    <scope>NUCLEOTIDE SEQUENCE [LARGE SCALE GENOMIC DNA]</scope>
</reference>
<comment type="caution">
    <text evidence="1">The sequence shown here is derived from an EMBL/GenBank/DDBJ whole genome shotgun (WGS) entry which is preliminary data.</text>
</comment>
<evidence type="ECO:0000313" key="1">
    <source>
        <dbReference type="EMBL" id="KUK87423.1"/>
    </source>
</evidence>